<dbReference type="InterPro" id="IPR000183">
    <property type="entry name" value="Orn/DAP/Arg_de-COase"/>
</dbReference>
<accession>A0A8J7WGN5</accession>
<evidence type="ECO:0000256" key="6">
    <source>
        <dbReference type="ARBA" id="ARBA00034138"/>
    </source>
</evidence>
<dbReference type="PROSITE" id="PS00878">
    <property type="entry name" value="ODR_DC_2_1"/>
    <property type="match status" value="1"/>
</dbReference>
<evidence type="ECO:0000256" key="4">
    <source>
        <dbReference type="ARBA" id="ARBA00023239"/>
    </source>
</evidence>
<dbReference type="Gene3D" id="3.20.20.10">
    <property type="entry name" value="Alanine racemase"/>
    <property type="match status" value="1"/>
</dbReference>
<feature type="domain" description="Orn/DAP/Arg decarboxylase 2 N-terminal" evidence="11">
    <location>
        <begin position="38"/>
        <end position="259"/>
    </location>
</feature>
<dbReference type="InterPro" id="IPR022653">
    <property type="entry name" value="De-COase2_pyr-phos_BS"/>
</dbReference>
<evidence type="ECO:0000256" key="8">
    <source>
        <dbReference type="PIRSR" id="PIRSR600183-50"/>
    </source>
</evidence>
<dbReference type="PRINTS" id="PR01179">
    <property type="entry name" value="ODADCRBXLASE"/>
</dbReference>
<dbReference type="AlphaFoldDB" id="A0A8J7WGN5"/>
<dbReference type="GO" id="GO:0005737">
    <property type="term" value="C:cytoplasm"/>
    <property type="evidence" value="ECO:0007669"/>
    <property type="project" value="TreeGrafter"/>
</dbReference>
<evidence type="ECO:0000256" key="9">
    <source>
        <dbReference type="RuleBase" id="RU003737"/>
    </source>
</evidence>
<comment type="caution">
    <text evidence="12">The sequence shown here is derived from an EMBL/GenBank/DDBJ whole genome shotgun (WGS) entry which is preliminary data.</text>
</comment>
<evidence type="ECO:0000313" key="13">
    <source>
        <dbReference type="Proteomes" id="UP000681356"/>
    </source>
</evidence>
<dbReference type="EC" id="4.1.1.17" evidence="6"/>
<keyword evidence="13" id="KW-1185">Reference proteome</keyword>
<dbReference type="EMBL" id="JAGTUU010000008">
    <property type="protein sequence ID" value="MBS0126104.1"/>
    <property type="molecule type" value="Genomic_DNA"/>
</dbReference>
<evidence type="ECO:0000256" key="2">
    <source>
        <dbReference type="ARBA" id="ARBA00008872"/>
    </source>
</evidence>
<name>A0A8J7WGN5_9RHOB</name>
<evidence type="ECO:0000313" key="12">
    <source>
        <dbReference type="EMBL" id="MBS0126104.1"/>
    </source>
</evidence>
<gene>
    <name evidence="12" type="ORF">KB874_18615</name>
</gene>
<comment type="cofactor">
    <cofactor evidence="1 8">
        <name>pyridoxal 5'-phosphate</name>
        <dbReference type="ChEBI" id="CHEBI:597326"/>
    </cofactor>
</comment>
<dbReference type="GO" id="GO:0004586">
    <property type="term" value="F:ornithine decarboxylase activity"/>
    <property type="evidence" value="ECO:0007669"/>
    <property type="project" value="UniProtKB-EC"/>
</dbReference>
<dbReference type="GO" id="GO:0033387">
    <property type="term" value="P:putrescine biosynthetic process from arginine, via ornithine"/>
    <property type="evidence" value="ECO:0007669"/>
    <property type="project" value="TreeGrafter"/>
</dbReference>
<dbReference type="PRINTS" id="PR01182">
    <property type="entry name" value="ORNDCRBXLASE"/>
</dbReference>
<dbReference type="SUPFAM" id="SSF50621">
    <property type="entry name" value="Alanine racemase C-terminal domain-like"/>
    <property type="match status" value="1"/>
</dbReference>
<dbReference type="Pfam" id="PF00278">
    <property type="entry name" value="Orn_DAP_Arg_deC"/>
    <property type="match status" value="1"/>
</dbReference>
<protein>
    <recommendedName>
        <fullName evidence="6">ornithine decarboxylase</fullName>
        <ecNumber evidence="6">4.1.1.17</ecNumber>
    </recommendedName>
</protein>
<dbReference type="InterPro" id="IPR029066">
    <property type="entry name" value="PLP-binding_barrel"/>
</dbReference>
<proteinExistence type="inferred from homology"/>
<dbReference type="Gene3D" id="2.40.37.10">
    <property type="entry name" value="Lyase, Ornithine Decarboxylase, Chain A, domain 1"/>
    <property type="match status" value="1"/>
</dbReference>
<comment type="pathway">
    <text evidence="5">Amine and polyamine biosynthesis; putrescine biosynthesis via L-ornithine pathway; putrescine from L-ornithine: step 1/1.</text>
</comment>
<comment type="similarity">
    <text evidence="2 9">Belongs to the Orn/Lys/Arg decarboxylase class-II family.</text>
</comment>
<keyword evidence="4" id="KW-0456">Lyase</keyword>
<evidence type="ECO:0000256" key="3">
    <source>
        <dbReference type="ARBA" id="ARBA00022898"/>
    </source>
</evidence>
<dbReference type="PANTHER" id="PTHR11482">
    <property type="entry name" value="ARGININE/DIAMINOPIMELATE/ORNITHINE DECARBOXYLASE"/>
    <property type="match status" value="1"/>
</dbReference>
<reference evidence="12" key="1">
    <citation type="submission" date="2021-04" db="EMBL/GenBank/DDBJ databases">
        <authorList>
            <person name="Yoon J."/>
        </authorList>
    </citation>
    <scope>NUCLEOTIDE SEQUENCE</scope>
    <source>
        <strain evidence="12">KMU-90</strain>
    </source>
</reference>
<dbReference type="Proteomes" id="UP000681356">
    <property type="component" value="Unassembled WGS sequence"/>
</dbReference>
<evidence type="ECO:0000256" key="1">
    <source>
        <dbReference type="ARBA" id="ARBA00001933"/>
    </source>
</evidence>
<feature type="active site" description="Proton donor" evidence="8">
    <location>
        <position position="322"/>
    </location>
</feature>
<evidence type="ECO:0000259" key="11">
    <source>
        <dbReference type="Pfam" id="PF02784"/>
    </source>
</evidence>
<comment type="catalytic activity">
    <reaction evidence="7">
        <text>L-ornithine + H(+) = putrescine + CO2</text>
        <dbReference type="Rhea" id="RHEA:22964"/>
        <dbReference type="ChEBI" id="CHEBI:15378"/>
        <dbReference type="ChEBI" id="CHEBI:16526"/>
        <dbReference type="ChEBI" id="CHEBI:46911"/>
        <dbReference type="ChEBI" id="CHEBI:326268"/>
        <dbReference type="EC" id="4.1.1.17"/>
    </reaction>
</comment>
<dbReference type="InterPro" id="IPR002433">
    <property type="entry name" value="Orn_de-COase"/>
</dbReference>
<dbReference type="InterPro" id="IPR022643">
    <property type="entry name" value="De-COase2_C"/>
</dbReference>
<evidence type="ECO:0000259" key="10">
    <source>
        <dbReference type="Pfam" id="PF00278"/>
    </source>
</evidence>
<dbReference type="SUPFAM" id="SSF51419">
    <property type="entry name" value="PLP-binding barrel"/>
    <property type="match status" value="1"/>
</dbReference>
<keyword evidence="3 8" id="KW-0663">Pyridoxal phosphate</keyword>
<feature type="modified residue" description="N6-(pyridoxal phosphate)lysine" evidence="8">
    <location>
        <position position="52"/>
    </location>
</feature>
<evidence type="ECO:0000256" key="7">
    <source>
        <dbReference type="ARBA" id="ARBA00049127"/>
    </source>
</evidence>
<dbReference type="PANTHER" id="PTHR11482:SF6">
    <property type="entry name" value="ORNITHINE DECARBOXYLASE 1-RELATED"/>
    <property type="match status" value="1"/>
</dbReference>
<dbReference type="RefSeq" id="WP_212538063.1">
    <property type="nucleotide sequence ID" value="NZ_JAGTUU010000008.1"/>
</dbReference>
<dbReference type="InterPro" id="IPR022644">
    <property type="entry name" value="De-COase2_N"/>
</dbReference>
<dbReference type="Pfam" id="PF02784">
    <property type="entry name" value="Orn_Arg_deC_N"/>
    <property type="match status" value="1"/>
</dbReference>
<sequence length="374" mass="39456">MAFDLAQPRDAADWLIRNPAHGPVFLFCPQTLAATARTFLTGFPGLVSYAVKANPDARILQGLHDAGLRAFDVASPDEMARVRAVAPGAVLHYHNPIRSRAEIDQARHFGVASWSVDRMSELDKLGALDGAEVAVRLKLPVAGAAYDFGSKFGAPPELAEALLRAVADRGGRPSMTFHPGTQCPSPAAWQRYIAACAEIAGAAGLRLHRLNVGGGFPAHRGGAAPDMQAIFDAIADAARDAFDGTPPPLVCEPGRAMVAECMALSVTVKAVDDGAVFLDDGIYGGLSEWRDIAPGDRVRVVTADGLTRQGDAEPRIVFGPTCDSLDRLPHPLPLPATIAEGDRLIFAGMGAYSACLVTGFNGYGTRRIELLQGA</sequence>
<feature type="domain" description="Orn/DAP/Arg decarboxylase 2 C-terminal" evidence="10">
    <location>
        <begin position="260"/>
        <end position="350"/>
    </location>
</feature>
<organism evidence="12 13">
    <name type="scientific">Thetidibacter halocola</name>
    <dbReference type="NCBI Taxonomy" id="2827239"/>
    <lineage>
        <taxon>Bacteria</taxon>
        <taxon>Pseudomonadati</taxon>
        <taxon>Pseudomonadota</taxon>
        <taxon>Alphaproteobacteria</taxon>
        <taxon>Rhodobacterales</taxon>
        <taxon>Roseobacteraceae</taxon>
        <taxon>Thetidibacter</taxon>
    </lineage>
</organism>
<dbReference type="InterPro" id="IPR009006">
    <property type="entry name" value="Ala_racemase/Decarboxylase_C"/>
</dbReference>
<evidence type="ECO:0000256" key="5">
    <source>
        <dbReference type="ARBA" id="ARBA00034115"/>
    </source>
</evidence>